<reference evidence="1 2" key="1">
    <citation type="submission" date="2023-09" db="EMBL/GenBank/DDBJ databases">
        <title>Xinfangfangia sedmenti sp. nov., isolated the sedment.</title>
        <authorList>
            <person name="Xu L."/>
        </authorList>
    </citation>
    <scope>NUCLEOTIDE SEQUENCE [LARGE SCALE GENOMIC DNA]</scope>
    <source>
        <strain evidence="1 2">LG-4</strain>
    </source>
</reference>
<protein>
    <submittedName>
        <fullName evidence="1">Uncharacterized protein</fullName>
    </submittedName>
</protein>
<keyword evidence="2" id="KW-1185">Reference proteome</keyword>
<sequence>MALVDDLADALATEVIAAIAETGDDRLHERVAKAIGAMSPTLEEVFMTSMRLRLAERRGRLFFEAELARLRAARAASVPE</sequence>
<dbReference type="RefSeq" id="WP_310458663.1">
    <property type="nucleotide sequence ID" value="NZ_JAVKPH010000027.1"/>
</dbReference>
<gene>
    <name evidence="1" type="ORF">RGD00_17985</name>
</gene>
<comment type="caution">
    <text evidence="1">The sequence shown here is derived from an EMBL/GenBank/DDBJ whole genome shotgun (WGS) entry which is preliminary data.</text>
</comment>
<organism evidence="1 2">
    <name type="scientific">Ruixingdingia sedimenti</name>
    <dbReference type="NCBI Taxonomy" id="3073604"/>
    <lineage>
        <taxon>Bacteria</taxon>
        <taxon>Pseudomonadati</taxon>
        <taxon>Pseudomonadota</taxon>
        <taxon>Alphaproteobacteria</taxon>
        <taxon>Rhodobacterales</taxon>
        <taxon>Paracoccaceae</taxon>
        <taxon>Ruixingdingia</taxon>
    </lineage>
</organism>
<evidence type="ECO:0000313" key="1">
    <source>
        <dbReference type="EMBL" id="MDR5654505.1"/>
    </source>
</evidence>
<evidence type="ECO:0000313" key="2">
    <source>
        <dbReference type="Proteomes" id="UP001247754"/>
    </source>
</evidence>
<dbReference type="EMBL" id="JAVKPH010000027">
    <property type="protein sequence ID" value="MDR5654505.1"/>
    <property type="molecule type" value="Genomic_DNA"/>
</dbReference>
<dbReference type="Proteomes" id="UP001247754">
    <property type="component" value="Unassembled WGS sequence"/>
</dbReference>
<accession>A0ABU1FCA6</accession>
<name>A0ABU1FCA6_9RHOB</name>
<proteinExistence type="predicted"/>